<proteinExistence type="predicted"/>
<dbReference type="Proteomes" id="UP000799753">
    <property type="component" value="Unassembled WGS sequence"/>
</dbReference>
<keyword evidence="2" id="KW-0732">Signal</keyword>
<feature type="compositionally biased region" description="Basic and acidic residues" evidence="1">
    <location>
        <begin position="37"/>
        <end position="46"/>
    </location>
</feature>
<evidence type="ECO:0000256" key="2">
    <source>
        <dbReference type="SAM" id="SignalP"/>
    </source>
</evidence>
<feature type="region of interest" description="Disordered" evidence="1">
    <location>
        <begin position="24"/>
        <end position="60"/>
    </location>
</feature>
<gene>
    <name evidence="3" type="ORF">P280DRAFT_229388</name>
</gene>
<evidence type="ECO:0000313" key="4">
    <source>
        <dbReference type="Proteomes" id="UP000799753"/>
    </source>
</evidence>
<dbReference type="EMBL" id="MU006779">
    <property type="protein sequence ID" value="KAF2644296.1"/>
    <property type="molecule type" value="Genomic_DNA"/>
</dbReference>
<name>A0A6A6S8W4_9PLEO</name>
<accession>A0A6A6S8W4</accession>
<reference evidence="3" key="1">
    <citation type="journal article" date="2020" name="Stud. Mycol.">
        <title>101 Dothideomycetes genomes: a test case for predicting lifestyles and emergence of pathogens.</title>
        <authorList>
            <person name="Haridas S."/>
            <person name="Albert R."/>
            <person name="Binder M."/>
            <person name="Bloem J."/>
            <person name="Labutti K."/>
            <person name="Salamov A."/>
            <person name="Andreopoulos B."/>
            <person name="Baker S."/>
            <person name="Barry K."/>
            <person name="Bills G."/>
            <person name="Bluhm B."/>
            <person name="Cannon C."/>
            <person name="Castanera R."/>
            <person name="Culley D."/>
            <person name="Daum C."/>
            <person name="Ezra D."/>
            <person name="Gonzalez J."/>
            <person name="Henrissat B."/>
            <person name="Kuo A."/>
            <person name="Liang C."/>
            <person name="Lipzen A."/>
            <person name="Lutzoni F."/>
            <person name="Magnuson J."/>
            <person name="Mondo S."/>
            <person name="Nolan M."/>
            <person name="Ohm R."/>
            <person name="Pangilinan J."/>
            <person name="Park H.-J."/>
            <person name="Ramirez L."/>
            <person name="Alfaro M."/>
            <person name="Sun H."/>
            <person name="Tritt A."/>
            <person name="Yoshinaga Y."/>
            <person name="Zwiers L.-H."/>
            <person name="Turgeon B."/>
            <person name="Goodwin S."/>
            <person name="Spatafora J."/>
            <person name="Crous P."/>
            <person name="Grigoriev I."/>
        </authorList>
    </citation>
    <scope>NUCLEOTIDE SEQUENCE</scope>
    <source>
        <strain evidence="3">CBS 473.64</strain>
    </source>
</reference>
<feature type="signal peptide" evidence="2">
    <location>
        <begin position="1"/>
        <end position="24"/>
    </location>
</feature>
<dbReference type="AlphaFoldDB" id="A0A6A6S8W4"/>
<feature type="compositionally biased region" description="Polar residues" evidence="1">
    <location>
        <begin position="47"/>
        <end position="57"/>
    </location>
</feature>
<organism evidence="3 4">
    <name type="scientific">Massarina eburnea CBS 473.64</name>
    <dbReference type="NCBI Taxonomy" id="1395130"/>
    <lineage>
        <taxon>Eukaryota</taxon>
        <taxon>Fungi</taxon>
        <taxon>Dikarya</taxon>
        <taxon>Ascomycota</taxon>
        <taxon>Pezizomycotina</taxon>
        <taxon>Dothideomycetes</taxon>
        <taxon>Pleosporomycetidae</taxon>
        <taxon>Pleosporales</taxon>
        <taxon>Massarineae</taxon>
        <taxon>Massarinaceae</taxon>
        <taxon>Massarina</taxon>
    </lineage>
</organism>
<evidence type="ECO:0000313" key="3">
    <source>
        <dbReference type="EMBL" id="KAF2644296.1"/>
    </source>
</evidence>
<sequence>MEKAVVPWSGLMALLLAALTGLEDRETGRDRRRKSRAARDTKRANERQGQSGKQFGNSWAGRCQTVKYRTPILRWTSVNVDHSG</sequence>
<evidence type="ECO:0000256" key="1">
    <source>
        <dbReference type="SAM" id="MobiDB-lite"/>
    </source>
</evidence>
<keyword evidence="4" id="KW-1185">Reference proteome</keyword>
<feature type="chain" id="PRO_5025469158" evidence="2">
    <location>
        <begin position="25"/>
        <end position="84"/>
    </location>
</feature>
<protein>
    <submittedName>
        <fullName evidence="3">Uncharacterized protein</fullName>
    </submittedName>
</protein>